<evidence type="ECO:0000256" key="2">
    <source>
        <dbReference type="ARBA" id="ARBA00002632"/>
    </source>
</evidence>
<dbReference type="InterPro" id="IPR027417">
    <property type="entry name" value="P-loop_NTPase"/>
</dbReference>
<dbReference type="KEGG" id="sscu:CEP64_00350"/>
<evidence type="ECO:0000256" key="4">
    <source>
        <dbReference type="ARBA" id="ARBA00007008"/>
    </source>
</evidence>
<reference evidence="13" key="1">
    <citation type="submission" date="2017-06" db="EMBL/GenBank/DDBJ databases">
        <title>FDA dAtabase for Regulatory Grade micrObial Sequences (FDA-ARGOS): Supporting development and validation of Infectious Disease Dx tests.</title>
        <authorList>
            <person name="Goldberg B."/>
            <person name="Campos J."/>
            <person name="Tallon L."/>
            <person name="Sadzewicz L."/>
            <person name="Sengamalay N."/>
            <person name="Ott S."/>
            <person name="Godinez A."/>
            <person name="Nagaraj S."/>
            <person name="Vavikolanu K."/>
            <person name="Nadendla S."/>
            <person name="George J."/>
            <person name="Geyer C."/>
            <person name="Sichtig H."/>
        </authorList>
    </citation>
    <scope>NUCLEOTIDE SEQUENCE [LARGE SCALE GENOMIC DNA]</scope>
    <source>
        <strain evidence="13">FDAARGOS_285</strain>
    </source>
</reference>
<keyword evidence="8 9" id="KW-0067">ATP-binding</keyword>
<dbReference type="EMBL" id="CP022046">
    <property type="protein sequence ID" value="ASE33100.1"/>
    <property type="molecule type" value="Genomic_DNA"/>
</dbReference>
<keyword evidence="7 9" id="KW-0418">Kinase</keyword>
<comment type="function">
    <text evidence="2 9 10">Catalyzes the synthesis of activated sulfate.</text>
</comment>
<evidence type="ECO:0000256" key="8">
    <source>
        <dbReference type="ARBA" id="ARBA00022840"/>
    </source>
</evidence>
<dbReference type="InterPro" id="IPR002891">
    <property type="entry name" value="APS"/>
</dbReference>
<feature type="binding site" evidence="9">
    <location>
        <begin position="34"/>
        <end position="41"/>
    </location>
    <ligand>
        <name>ATP</name>
        <dbReference type="ChEBI" id="CHEBI:30616"/>
    </ligand>
</feature>
<evidence type="ECO:0000256" key="3">
    <source>
        <dbReference type="ARBA" id="ARBA00004806"/>
    </source>
</evidence>
<dbReference type="InterPro" id="IPR059117">
    <property type="entry name" value="APS_kinase_dom"/>
</dbReference>
<evidence type="ECO:0000256" key="9">
    <source>
        <dbReference type="HAMAP-Rule" id="MF_00065"/>
    </source>
</evidence>
<evidence type="ECO:0000256" key="5">
    <source>
        <dbReference type="ARBA" id="ARBA00022679"/>
    </source>
</evidence>
<dbReference type="HAMAP" id="MF_00065">
    <property type="entry name" value="Adenylyl_sulf_kinase"/>
    <property type="match status" value="1"/>
</dbReference>
<accession>A0AAI8GSM1</accession>
<comment type="pathway">
    <text evidence="3 9 10">Sulfur metabolism; hydrogen sulfide biosynthesis; sulfite from sulfate: step 2/3.</text>
</comment>
<name>A0AAI8GSM1_MAMSC</name>
<evidence type="ECO:0000256" key="6">
    <source>
        <dbReference type="ARBA" id="ARBA00022741"/>
    </source>
</evidence>
<dbReference type="NCBIfam" id="TIGR00455">
    <property type="entry name" value="apsK"/>
    <property type="match status" value="1"/>
</dbReference>
<protein>
    <recommendedName>
        <fullName evidence="9 10">Adenylyl-sulfate kinase</fullName>
        <ecNumber evidence="9 10">2.7.1.25</ecNumber>
    </recommendedName>
    <alternativeName>
        <fullName evidence="9">APS kinase</fullName>
    </alternativeName>
    <alternativeName>
        <fullName evidence="9">ATP adenosine-5'-phosphosulfate 3'-phosphotransferase</fullName>
    </alternativeName>
    <alternativeName>
        <fullName evidence="9">Adenosine-5'-phosphosulfate kinase</fullName>
    </alternativeName>
</protein>
<feature type="domain" description="APS kinase" evidence="11">
    <location>
        <begin position="26"/>
        <end position="176"/>
    </location>
</feature>
<dbReference type="Pfam" id="PF01583">
    <property type="entry name" value="APS_kinase"/>
    <property type="match status" value="1"/>
</dbReference>
<comment type="similarity">
    <text evidence="4 9 10">Belongs to the APS kinase family.</text>
</comment>
<dbReference type="GO" id="GO:0000103">
    <property type="term" value="P:sulfate assimilation"/>
    <property type="evidence" value="ECO:0007669"/>
    <property type="project" value="UniProtKB-UniRule"/>
</dbReference>
<dbReference type="CDD" id="cd02027">
    <property type="entry name" value="APSK"/>
    <property type="match status" value="1"/>
</dbReference>
<gene>
    <name evidence="9 12" type="primary">cysC</name>
    <name evidence="12" type="ORF">CEP64_00350</name>
</gene>
<dbReference type="PANTHER" id="PTHR11055:SF1">
    <property type="entry name" value="PAPS SYNTHETASE, ISOFORM D"/>
    <property type="match status" value="1"/>
</dbReference>
<dbReference type="GO" id="GO:0005524">
    <property type="term" value="F:ATP binding"/>
    <property type="evidence" value="ECO:0007669"/>
    <property type="project" value="UniProtKB-UniRule"/>
</dbReference>
<dbReference type="RefSeq" id="WP_084755998.1">
    <property type="nucleotide sequence ID" value="NZ_CP022046.2"/>
</dbReference>
<keyword evidence="6 9" id="KW-0547">Nucleotide-binding</keyword>
<organism evidence="12 13">
    <name type="scientific">Mammaliicoccus sciuri</name>
    <name type="common">Staphylococcus sciuri</name>
    <dbReference type="NCBI Taxonomy" id="1296"/>
    <lineage>
        <taxon>Bacteria</taxon>
        <taxon>Bacillati</taxon>
        <taxon>Bacillota</taxon>
        <taxon>Bacilli</taxon>
        <taxon>Bacillales</taxon>
        <taxon>Staphylococcaceae</taxon>
        <taxon>Mammaliicoccus</taxon>
    </lineage>
</organism>
<comment type="catalytic activity">
    <reaction evidence="1 9 10">
        <text>adenosine 5'-phosphosulfate + ATP = 3'-phosphoadenylyl sulfate + ADP + H(+)</text>
        <dbReference type="Rhea" id="RHEA:24152"/>
        <dbReference type="ChEBI" id="CHEBI:15378"/>
        <dbReference type="ChEBI" id="CHEBI:30616"/>
        <dbReference type="ChEBI" id="CHEBI:58243"/>
        <dbReference type="ChEBI" id="CHEBI:58339"/>
        <dbReference type="ChEBI" id="CHEBI:456216"/>
        <dbReference type="EC" id="2.7.1.25"/>
    </reaction>
</comment>
<dbReference type="GO" id="GO:0004020">
    <property type="term" value="F:adenylylsulfate kinase activity"/>
    <property type="evidence" value="ECO:0007669"/>
    <property type="project" value="UniProtKB-UniRule"/>
</dbReference>
<dbReference type="AlphaFoldDB" id="A0AAI8GSM1"/>
<sequence length="199" mass="22443">MSASTNITWHDSEVTKAQRQERNGHKSVVIWFTGLSGSGKSTISVALEKALFEQNITSYRLDGDNIRHGLNQNLGFSPEDRKENIRRIGEVGKLMVDAGVVTMTAFISPYEEDRNTVRDILEDGEFIEVFTKCSLDECESRDPKGLYKKARSGEIKEFTGINAPYEEPSNPEIVIDTENESVEESVDKIVAYLKENQYL</sequence>
<dbReference type="Gene3D" id="3.40.50.300">
    <property type="entry name" value="P-loop containing nucleotide triphosphate hydrolases"/>
    <property type="match status" value="1"/>
</dbReference>
<evidence type="ECO:0000313" key="13">
    <source>
        <dbReference type="Proteomes" id="UP000197058"/>
    </source>
</evidence>
<evidence type="ECO:0000259" key="11">
    <source>
        <dbReference type="Pfam" id="PF01583"/>
    </source>
</evidence>
<evidence type="ECO:0000256" key="10">
    <source>
        <dbReference type="RuleBase" id="RU004347"/>
    </source>
</evidence>
<evidence type="ECO:0000313" key="12">
    <source>
        <dbReference type="EMBL" id="ASE33100.1"/>
    </source>
</evidence>
<dbReference type="GO" id="GO:0070814">
    <property type="term" value="P:hydrogen sulfide biosynthetic process"/>
    <property type="evidence" value="ECO:0007669"/>
    <property type="project" value="UniProtKB-UniRule"/>
</dbReference>
<dbReference type="NCBIfam" id="NF003013">
    <property type="entry name" value="PRK03846.1"/>
    <property type="match status" value="1"/>
</dbReference>
<dbReference type="Proteomes" id="UP000197058">
    <property type="component" value="Chromosome"/>
</dbReference>
<feature type="active site" description="Phosphoserine intermediate" evidence="9">
    <location>
        <position position="108"/>
    </location>
</feature>
<dbReference type="EC" id="2.7.1.25" evidence="9 10"/>
<keyword evidence="9" id="KW-0597">Phosphoprotein</keyword>
<dbReference type="SUPFAM" id="SSF52540">
    <property type="entry name" value="P-loop containing nucleoside triphosphate hydrolases"/>
    <property type="match status" value="1"/>
</dbReference>
<evidence type="ECO:0000256" key="7">
    <source>
        <dbReference type="ARBA" id="ARBA00022777"/>
    </source>
</evidence>
<keyword evidence="5 9" id="KW-0808">Transferase</keyword>
<proteinExistence type="inferred from homology"/>
<dbReference type="PANTHER" id="PTHR11055">
    <property type="entry name" value="BIFUNCTIONAL 3'-PHOSPHOADENOSINE 5'-PHOSPHOSULFATE SYNTHASE"/>
    <property type="match status" value="1"/>
</dbReference>
<evidence type="ECO:0000256" key="1">
    <source>
        <dbReference type="ARBA" id="ARBA00001823"/>
    </source>
</evidence>
<dbReference type="FunFam" id="3.40.50.300:FF:000212">
    <property type="entry name" value="Adenylyl-sulfate kinase"/>
    <property type="match status" value="1"/>
</dbReference>